<protein>
    <submittedName>
        <fullName evidence="1">RNase H family protein</fullName>
    </submittedName>
</protein>
<reference evidence="1" key="2">
    <citation type="submission" date="2015-06" db="UniProtKB">
        <authorList>
            <consortium name="EnsemblPlants"/>
        </authorList>
    </citation>
    <scope>IDENTIFICATION</scope>
    <source>
        <strain evidence="1">DM1-3 516 R44</strain>
    </source>
</reference>
<organism evidence="1 2">
    <name type="scientific">Solanum tuberosum</name>
    <name type="common">Potato</name>
    <dbReference type="NCBI Taxonomy" id="4113"/>
    <lineage>
        <taxon>Eukaryota</taxon>
        <taxon>Viridiplantae</taxon>
        <taxon>Streptophyta</taxon>
        <taxon>Embryophyta</taxon>
        <taxon>Tracheophyta</taxon>
        <taxon>Spermatophyta</taxon>
        <taxon>Magnoliopsida</taxon>
        <taxon>eudicotyledons</taxon>
        <taxon>Gunneridae</taxon>
        <taxon>Pentapetalae</taxon>
        <taxon>asterids</taxon>
        <taxon>lamiids</taxon>
        <taxon>Solanales</taxon>
        <taxon>Solanaceae</taxon>
        <taxon>Solanoideae</taxon>
        <taxon>Solaneae</taxon>
        <taxon>Solanum</taxon>
    </lineage>
</organism>
<reference evidence="2" key="1">
    <citation type="journal article" date="2011" name="Nature">
        <title>Genome sequence and analysis of the tuber crop potato.</title>
        <authorList>
            <consortium name="The Potato Genome Sequencing Consortium"/>
        </authorList>
    </citation>
    <scope>NUCLEOTIDE SEQUENCE [LARGE SCALE GENOMIC DNA]</scope>
    <source>
        <strain evidence="2">cv. DM1-3 516 R44</strain>
    </source>
</reference>
<dbReference type="AlphaFoldDB" id="M1CB20"/>
<dbReference type="ExpressionAtlas" id="M1CB20">
    <property type="expression patterns" value="baseline"/>
</dbReference>
<evidence type="ECO:0000313" key="1">
    <source>
        <dbReference type="EnsemblPlants" id="PGSC0003DMT400063700"/>
    </source>
</evidence>
<dbReference type="Gramene" id="PGSC0003DMT400063700">
    <property type="protein sequence ID" value="PGSC0003DMT400063700"/>
    <property type="gene ID" value="PGSC0003DMG400024758"/>
</dbReference>
<keyword evidence="2" id="KW-1185">Reference proteome</keyword>
<accession>M1CB20</accession>
<evidence type="ECO:0000313" key="2">
    <source>
        <dbReference type="Proteomes" id="UP000011115"/>
    </source>
</evidence>
<proteinExistence type="predicted"/>
<dbReference type="EnsemblPlants" id="PGSC0003DMT400063700">
    <property type="protein sequence ID" value="PGSC0003DMT400063700"/>
    <property type="gene ID" value="PGSC0003DMG400024758"/>
</dbReference>
<sequence>MEDIQMEMVLFPYRGYKYWLNDWQGDNLSPRCREVLFNMKHARACNVIERAFGLLKGR</sequence>
<name>M1CB20_SOLTU</name>
<dbReference type="Proteomes" id="UP000011115">
    <property type="component" value="Unassembled WGS sequence"/>
</dbReference>
<dbReference type="HOGENOM" id="CLU_2982830_0_0_1"/>